<dbReference type="Gene3D" id="3.40.50.1820">
    <property type="entry name" value="alpha/beta hydrolase"/>
    <property type="match status" value="1"/>
</dbReference>
<dbReference type="EMBL" id="CP035282">
    <property type="protein sequence ID" value="QAT62179.1"/>
    <property type="molecule type" value="Genomic_DNA"/>
</dbReference>
<feature type="domain" description="Serine aminopeptidase S33" evidence="1">
    <location>
        <begin position="28"/>
        <end position="138"/>
    </location>
</feature>
<keyword evidence="3" id="KW-1185">Reference proteome</keyword>
<dbReference type="GO" id="GO:0016787">
    <property type="term" value="F:hydrolase activity"/>
    <property type="evidence" value="ECO:0007669"/>
    <property type="project" value="UniProtKB-KW"/>
</dbReference>
<evidence type="ECO:0000259" key="1">
    <source>
        <dbReference type="Pfam" id="PF12146"/>
    </source>
</evidence>
<dbReference type="SUPFAM" id="SSF53474">
    <property type="entry name" value="alpha/beta-Hydrolases"/>
    <property type="match status" value="1"/>
</dbReference>
<gene>
    <name evidence="2" type="ORF">EQM13_11555</name>
</gene>
<accession>A0A410QE23</accession>
<protein>
    <submittedName>
        <fullName evidence="2">Alpha/beta fold hydrolase</fullName>
    </submittedName>
</protein>
<dbReference type="PANTHER" id="PTHR42886">
    <property type="entry name" value="RE40534P-RELATED"/>
    <property type="match status" value="1"/>
</dbReference>
<proteinExistence type="predicted"/>
<evidence type="ECO:0000313" key="3">
    <source>
        <dbReference type="Proteomes" id="UP000287969"/>
    </source>
</evidence>
<dbReference type="Proteomes" id="UP000287969">
    <property type="component" value="Chromosome"/>
</dbReference>
<evidence type="ECO:0000313" key="2">
    <source>
        <dbReference type="EMBL" id="QAT62179.1"/>
    </source>
</evidence>
<name>A0A410QE23_9FIRM</name>
<reference evidence="3" key="1">
    <citation type="submission" date="2019-01" db="EMBL/GenBank/DDBJ databases">
        <title>Draft genomes of a novel of Sporanaerobacter strains.</title>
        <authorList>
            <person name="Ma S."/>
        </authorList>
    </citation>
    <scope>NUCLEOTIDE SEQUENCE [LARGE SCALE GENOMIC DNA]</scope>
    <source>
        <strain evidence="3">NJN-17</strain>
    </source>
</reference>
<dbReference type="InterPro" id="IPR022742">
    <property type="entry name" value="Hydrolase_4"/>
</dbReference>
<keyword evidence="2" id="KW-0378">Hydrolase</keyword>
<dbReference type="PANTHER" id="PTHR42886:SF53">
    <property type="entry name" value="ALPHA_BETA-HYDROLASES SUPERFAMILY PROTEIN"/>
    <property type="match status" value="1"/>
</dbReference>
<dbReference type="OrthoDB" id="9780269at2"/>
<dbReference type="InterPro" id="IPR029058">
    <property type="entry name" value="AB_hydrolase_fold"/>
</dbReference>
<dbReference type="AlphaFoldDB" id="A0A410QE23"/>
<dbReference type="Pfam" id="PF12146">
    <property type="entry name" value="Hydrolase_4"/>
    <property type="match status" value="1"/>
</dbReference>
<organism evidence="2 3">
    <name type="scientific">Acidilutibacter cellobiosedens</name>
    <dbReference type="NCBI Taxonomy" id="2507161"/>
    <lineage>
        <taxon>Bacteria</taxon>
        <taxon>Bacillati</taxon>
        <taxon>Bacillota</taxon>
        <taxon>Tissierellia</taxon>
        <taxon>Tissierellales</taxon>
        <taxon>Acidilutibacteraceae</taxon>
        <taxon>Acidilutibacter</taxon>
    </lineage>
</organism>
<dbReference type="KEGG" id="spoa:EQM13_11555"/>
<dbReference type="RefSeq" id="WP_114218099.1">
    <property type="nucleotide sequence ID" value="NZ_CP035282.1"/>
</dbReference>
<sequence>MQESTWIESRGYKILSILEYDKDENKGKNLVVLIHGFVGTKIEPHRMYKKLSERLSKIGYSVVRFDFVGSGDSEGDFKNMTISGEIEDGINVIEYYKKEFNTEKLYILGFSMGGCVASILASKVNSDGLVLWSPVSNPFWNFYNLLSHDEFLKGIKGNDIDYLGDVVGKDFFNELLYINPLEYAKNYKNPVLIIQGSGDCDVLPINSYCYNMVFPNSSVHIIENADHCYSSSAFEKELLNYSVDYFLKNKDKQKCIEAYN</sequence>